<protein>
    <submittedName>
        <fullName evidence="1">Uncharacterized protein</fullName>
    </submittedName>
</protein>
<organism evidence="1 2">
    <name type="scientific">Methanolobus profundi</name>
    <dbReference type="NCBI Taxonomy" id="487685"/>
    <lineage>
        <taxon>Archaea</taxon>
        <taxon>Methanobacteriati</taxon>
        <taxon>Methanobacteriota</taxon>
        <taxon>Stenosarchaea group</taxon>
        <taxon>Methanomicrobia</taxon>
        <taxon>Methanosarcinales</taxon>
        <taxon>Methanosarcinaceae</taxon>
        <taxon>Methanolobus</taxon>
    </lineage>
</organism>
<evidence type="ECO:0000313" key="1">
    <source>
        <dbReference type="EMBL" id="SFM93419.1"/>
    </source>
</evidence>
<dbReference type="STRING" id="487685.SAMN04488696_2917"/>
<sequence length="264" mass="28408">MAQTTVQNSNAIRFGSGKLEIGTSIGSLVNIGAIRNAVFKEEWEDVEVKSDNAGIVKVGIKEHVAYIECDMMEVDLENLNTIRGDLDTYSTVAGTPVSVTDETHTLEGTDFVKLDHMNGDGTEVSSIVVTDASDNAAVRNTDYVVAVDSDGYTCIARVSDSTVISDGEGIKVDYSYTPSSAATLTSGGKTSISDRVVRITNADENDKIFRITLYKATVNEGQNIEFPADDGDDPAMPHLKMKGVLDVSRTAGDQLYEIYDEQGV</sequence>
<proteinExistence type="predicted"/>
<dbReference type="RefSeq" id="WP_091938222.1">
    <property type="nucleotide sequence ID" value="NZ_FOUJ01000009.1"/>
</dbReference>
<keyword evidence="2" id="KW-1185">Reference proteome</keyword>
<evidence type="ECO:0000313" key="2">
    <source>
        <dbReference type="Proteomes" id="UP000198535"/>
    </source>
</evidence>
<name>A0A1I4UWP1_9EURY</name>
<accession>A0A1I4UWP1</accession>
<dbReference type="AlphaFoldDB" id="A0A1I4UWP1"/>
<dbReference type="Proteomes" id="UP000198535">
    <property type="component" value="Unassembled WGS sequence"/>
</dbReference>
<dbReference type="OrthoDB" id="142756at2157"/>
<dbReference type="EMBL" id="FOUJ01000009">
    <property type="protein sequence ID" value="SFM93419.1"/>
    <property type="molecule type" value="Genomic_DNA"/>
</dbReference>
<reference evidence="2" key="1">
    <citation type="submission" date="2016-10" db="EMBL/GenBank/DDBJ databases">
        <authorList>
            <person name="Varghese N."/>
            <person name="Submissions S."/>
        </authorList>
    </citation>
    <scope>NUCLEOTIDE SEQUENCE [LARGE SCALE GENOMIC DNA]</scope>
    <source>
        <strain evidence="2">Mob M</strain>
    </source>
</reference>
<gene>
    <name evidence="1" type="ORF">SAMN04488696_2917</name>
</gene>